<dbReference type="EMBL" id="JACHIG010000007">
    <property type="protein sequence ID" value="MBB5033903.1"/>
    <property type="molecule type" value="Genomic_DNA"/>
</dbReference>
<feature type="signal peptide" evidence="2">
    <location>
        <begin position="1"/>
        <end position="19"/>
    </location>
</feature>
<organism evidence="4 5">
    <name type="scientific">Prosthecobacter vanneervenii</name>
    <dbReference type="NCBI Taxonomy" id="48466"/>
    <lineage>
        <taxon>Bacteria</taxon>
        <taxon>Pseudomonadati</taxon>
        <taxon>Verrucomicrobiota</taxon>
        <taxon>Verrucomicrobiia</taxon>
        <taxon>Verrucomicrobiales</taxon>
        <taxon>Verrucomicrobiaceae</taxon>
        <taxon>Prosthecobacter</taxon>
    </lineage>
</organism>
<evidence type="ECO:0000313" key="4">
    <source>
        <dbReference type="EMBL" id="MBB5033903.1"/>
    </source>
</evidence>
<evidence type="ECO:0000256" key="2">
    <source>
        <dbReference type="SAM" id="SignalP"/>
    </source>
</evidence>
<dbReference type="Gene3D" id="3.40.50.1820">
    <property type="entry name" value="alpha/beta hydrolase"/>
    <property type="match status" value="1"/>
</dbReference>
<dbReference type="Pfam" id="PF02129">
    <property type="entry name" value="Peptidase_S15"/>
    <property type="match status" value="1"/>
</dbReference>
<dbReference type="SUPFAM" id="SSF53474">
    <property type="entry name" value="alpha/beta-Hydrolases"/>
    <property type="match status" value="1"/>
</dbReference>
<dbReference type="InterPro" id="IPR050261">
    <property type="entry name" value="FrsA_esterase"/>
</dbReference>
<dbReference type="GO" id="GO:0052689">
    <property type="term" value="F:carboxylic ester hydrolase activity"/>
    <property type="evidence" value="ECO:0007669"/>
    <property type="project" value="UniProtKB-ARBA"/>
</dbReference>
<dbReference type="Proteomes" id="UP000590740">
    <property type="component" value="Unassembled WGS sequence"/>
</dbReference>
<gene>
    <name evidence="4" type="ORF">HNQ65_003493</name>
</gene>
<comment type="caution">
    <text evidence="4">The sequence shown here is derived from an EMBL/GenBank/DDBJ whole genome shotgun (WGS) entry which is preliminary data.</text>
</comment>
<keyword evidence="2" id="KW-0732">Signal</keyword>
<accession>A0A7W8DL42</accession>
<keyword evidence="5" id="KW-1185">Reference proteome</keyword>
<feature type="domain" description="Xaa-Pro dipeptidyl-peptidase-like" evidence="3">
    <location>
        <begin position="34"/>
        <end position="184"/>
    </location>
</feature>
<dbReference type="InterPro" id="IPR000383">
    <property type="entry name" value="Xaa-Pro-like_dom"/>
</dbReference>
<dbReference type="RefSeq" id="WP_184341167.1">
    <property type="nucleotide sequence ID" value="NZ_JACHIG010000007.1"/>
</dbReference>
<proteinExistence type="predicted"/>
<sequence length="323" mass="35362">MRLHLLALIVASFACCLHAQQLDAEIRHVTIWSDGTRMAGDLYVPRDLKEGEKRATVLFCAGTGGVKKGNGALYAKRFVKEGFVVLAFDYRGWGESDCKLTLPEPMPKADADGTVTVKARPVRWQMDMADQTLDIRCAISFLMGEPCVDKERIGLFGTSYGGGLVVWVAGNDPRVKCVVSQVPGMGGGRPQSAQKYANDLAVKQARGETEPVPIETGKLGGKMAVYAQMRANPAKGLGYNAVEAAGKISAPTMIIVAEKEELMSNEENGRRAFQLLQKNLVKSEYHVLEGIGHYGVYKEKFEEATKLASDWFHLHLDAQLRTP</sequence>
<name>A0A7W8DL42_9BACT</name>
<dbReference type="InterPro" id="IPR029058">
    <property type="entry name" value="AB_hydrolase_fold"/>
</dbReference>
<keyword evidence="1" id="KW-0378">Hydrolase</keyword>
<dbReference type="PANTHER" id="PTHR22946">
    <property type="entry name" value="DIENELACTONE HYDROLASE DOMAIN-CONTAINING PROTEIN-RELATED"/>
    <property type="match status" value="1"/>
</dbReference>
<dbReference type="PROSITE" id="PS51257">
    <property type="entry name" value="PROKAR_LIPOPROTEIN"/>
    <property type="match status" value="1"/>
</dbReference>
<evidence type="ECO:0000256" key="1">
    <source>
        <dbReference type="ARBA" id="ARBA00022801"/>
    </source>
</evidence>
<evidence type="ECO:0000259" key="3">
    <source>
        <dbReference type="Pfam" id="PF02129"/>
    </source>
</evidence>
<dbReference type="AlphaFoldDB" id="A0A7W8DL42"/>
<feature type="chain" id="PRO_5030574498" description="Xaa-Pro dipeptidyl-peptidase-like domain-containing protein" evidence="2">
    <location>
        <begin position="20"/>
        <end position="323"/>
    </location>
</feature>
<protein>
    <recommendedName>
        <fullName evidence="3">Xaa-Pro dipeptidyl-peptidase-like domain-containing protein</fullName>
    </recommendedName>
</protein>
<evidence type="ECO:0000313" key="5">
    <source>
        <dbReference type="Proteomes" id="UP000590740"/>
    </source>
</evidence>
<dbReference type="PANTHER" id="PTHR22946:SF9">
    <property type="entry name" value="POLYKETIDE TRANSFERASE AF380"/>
    <property type="match status" value="1"/>
</dbReference>
<reference evidence="4 5" key="1">
    <citation type="submission" date="2020-08" db="EMBL/GenBank/DDBJ databases">
        <title>Genomic Encyclopedia of Type Strains, Phase IV (KMG-IV): sequencing the most valuable type-strain genomes for metagenomic binning, comparative biology and taxonomic classification.</title>
        <authorList>
            <person name="Goeker M."/>
        </authorList>
    </citation>
    <scope>NUCLEOTIDE SEQUENCE [LARGE SCALE GENOMIC DNA]</scope>
    <source>
        <strain evidence="4 5">DSM 12252</strain>
    </source>
</reference>